<dbReference type="GeneID" id="18874773"/>
<dbReference type="EMBL" id="GL996506">
    <property type="protein sequence ID" value="EGW29863.1"/>
    <property type="molecule type" value="Genomic_DNA"/>
</dbReference>
<sequence length="271" mass="31272">MTYKLTTLHGPPSETQEILQTHIQRISATHPYFTKVHVVTNTPPPKPTAQVIRSTITYLWDVVNDSTTTYVFAKPADEININPDLSFTNTLEFNKGKIRIVVHQDKFQMIPNLKNSSRVKKLSQDKVGHGGNYFVKYKYLIEMDKVVPELKGIIDTIFSEVEITTFQPTEVELQTNQVQLPSLQDLDNYELYECLSLVLNVSKDSIVRDDNFSRYEINWSQELVNKYTVADVSSEWINEIPQDWTIASLHGETYHILIHRTPSSTKIWEII</sequence>
<reference evidence="1 2" key="1">
    <citation type="journal article" date="2011" name="Proc. Natl. Acad. Sci. U.S.A.">
        <title>Comparative genomics of xylose-fermenting fungi for enhanced biofuel production.</title>
        <authorList>
            <person name="Wohlbach D.J."/>
            <person name="Kuo A."/>
            <person name="Sato T.K."/>
            <person name="Potts K.M."/>
            <person name="Salamov A.A."/>
            <person name="LaButti K.M."/>
            <person name="Sun H."/>
            <person name="Clum A."/>
            <person name="Pangilinan J.L."/>
            <person name="Lindquist E.A."/>
            <person name="Lucas S."/>
            <person name="Lapidus A."/>
            <person name="Jin M."/>
            <person name="Gunawan C."/>
            <person name="Balan V."/>
            <person name="Dale B.E."/>
            <person name="Jeffries T.W."/>
            <person name="Zinkel R."/>
            <person name="Barry K.W."/>
            <person name="Grigoriev I.V."/>
            <person name="Gasch A.P."/>
        </authorList>
    </citation>
    <scope>NUCLEOTIDE SEQUENCE [LARGE SCALE GENOMIC DNA]</scope>
    <source>
        <strain evidence="2">NRRL Y-27907 / 11-Y1</strain>
    </source>
</reference>
<name>G3AV60_SPAPN</name>
<dbReference type="KEGG" id="spaa:SPAPADRAFT_63483"/>
<evidence type="ECO:0000313" key="1">
    <source>
        <dbReference type="EMBL" id="EGW29863.1"/>
    </source>
</evidence>
<evidence type="ECO:0000313" key="2">
    <source>
        <dbReference type="Proteomes" id="UP000000709"/>
    </source>
</evidence>
<dbReference type="AlphaFoldDB" id="G3AV60"/>
<dbReference type="Proteomes" id="UP000000709">
    <property type="component" value="Unassembled WGS sequence"/>
</dbReference>
<keyword evidence="2" id="KW-1185">Reference proteome</keyword>
<dbReference type="InParanoid" id="G3AV60"/>
<proteinExistence type="predicted"/>
<organism evidence="2">
    <name type="scientific">Spathaspora passalidarum (strain NRRL Y-27907 / 11-Y1)</name>
    <dbReference type="NCBI Taxonomy" id="619300"/>
    <lineage>
        <taxon>Eukaryota</taxon>
        <taxon>Fungi</taxon>
        <taxon>Dikarya</taxon>
        <taxon>Ascomycota</taxon>
        <taxon>Saccharomycotina</taxon>
        <taxon>Pichiomycetes</taxon>
        <taxon>Debaryomycetaceae</taxon>
        <taxon>Spathaspora</taxon>
    </lineage>
</organism>
<dbReference type="HOGENOM" id="CLU_1027008_0_0_1"/>
<dbReference type="RefSeq" id="XP_007377629.1">
    <property type="nucleotide sequence ID" value="XM_007377567.1"/>
</dbReference>
<gene>
    <name evidence="1" type="ORF">SPAPADRAFT_63483</name>
</gene>
<dbReference type="OMA" id="RIDIYEV"/>
<dbReference type="OrthoDB" id="4019045at2759"/>
<protein>
    <submittedName>
        <fullName evidence="1">Uncharacterized protein</fullName>
    </submittedName>
</protein>
<accession>G3AV60</accession>
<dbReference type="eggNOG" id="ENOG502RA7G">
    <property type="taxonomic scope" value="Eukaryota"/>
</dbReference>